<evidence type="ECO:0000256" key="7">
    <source>
        <dbReference type="ARBA" id="ARBA00022777"/>
    </source>
</evidence>
<dbReference type="InterPro" id="IPR011009">
    <property type="entry name" value="Kinase-like_dom_sf"/>
</dbReference>
<evidence type="ECO:0000313" key="16">
    <source>
        <dbReference type="EMBL" id="KAD6119756.1"/>
    </source>
</evidence>
<evidence type="ECO:0000256" key="10">
    <source>
        <dbReference type="ARBA" id="ARBA00048679"/>
    </source>
</evidence>
<dbReference type="InterPro" id="IPR000719">
    <property type="entry name" value="Prot_kinase_dom"/>
</dbReference>
<evidence type="ECO:0000256" key="5">
    <source>
        <dbReference type="ARBA" id="ARBA00022679"/>
    </source>
</evidence>
<dbReference type="GO" id="GO:0005524">
    <property type="term" value="F:ATP binding"/>
    <property type="evidence" value="ECO:0007669"/>
    <property type="project" value="UniProtKB-UniRule"/>
</dbReference>
<evidence type="ECO:0000256" key="14">
    <source>
        <dbReference type="RuleBase" id="RU000304"/>
    </source>
</evidence>
<evidence type="ECO:0000259" key="15">
    <source>
        <dbReference type="PROSITE" id="PS50011"/>
    </source>
</evidence>
<dbReference type="GO" id="GO:0005886">
    <property type="term" value="C:plasma membrane"/>
    <property type="evidence" value="ECO:0007669"/>
    <property type="project" value="UniProtKB-SubCell"/>
</dbReference>
<evidence type="ECO:0000256" key="8">
    <source>
        <dbReference type="ARBA" id="ARBA00022840"/>
    </source>
</evidence>
<dbReference type="EC" id="2.7.11.1" evidence="2"/>
<dbReference type="OrthoDB" id="4062651at2759"/>
<feature type="binding site" evidence="12">
    <location>
        <position position="186"/>
    </location>
    <ligand>
        <name>Mg(2+)</name>
        <dbReference type="ChEBI" id="CHEBI:18420"/>
    </ligand>
</feature>
<comment type="caution">
    <text evidence="16">The sequence shown here is derived from an EMBL/GenBank/DDBJ whole genome shotgun (WGS) entry which is preliminary data.</text>
</comment>
<comment type="similarity">
    <text evidence="14">Belongs to the protein kinase superfamily.</text>
</comment>
<keyword evidence="3" id="KW-0472">Membrane</keyword>
<organism evidence="16 17">
    <name type="scientific">Mikania micrantha</name>
    <name type="common">bitter vine</name>
    <dbReference type="NCBI Taxonomy" id="192012"/>
    <lineage>
        <taxon>Eukaryota</taxon>
        <taxon>Viridiplantae</taxon>
        <taxon>Streptophyta</taxon>
        <taxon>Embryophyta</taxon>
        <taxon>Tracheophyta</taxon>
        <taxon>Spermatophyta</taxon>
        <taxon>Magnoliopsida</taxon>
        <taxon>eudicotyledons</taxon>
        <taxon>Gunneridae</taxon>
        <taxon>Pentapetalae</taxon>
        <taxon>asterids</taxon>
        <taxon>campanulids</taxon>
        <taxon>Asterales</taxon>
        <taxon>Asteraceae</taxon>
        <taxon>Asteroideae</taxon>
        <taxon>Heliantheae alliance</taxon>
        <taxon>Eupatorieae</taxon>
        <taxon>Mikania</taxon>
    </lineage>
</organism>
<gene>
    <name evidence="16" type="ORF">E3N88_11027</name>
</gene>
<evidence type="ECO:0000313" key="17">
    <source>
        <dbReference type="Proteomes" id="UP000326396"/>
    </source>
</evidence>
<dbReference type="GO" id="GO:0046872">
    <property type="term" value="F:metal ion binding"/>
    <property type="evidence" value="ECO:0007669"/>
    <property type="project" value="UniProtKB-KW"/>
</dbReference>
<keyword evidence="5" id="KW-0808">Transferase</keyword>
<keyword evidence="7" id="KW-0418">Kinase</keyword>
<comment type="catalytic activity">
    <reaction evidence="9">
        <text>L-threonyl-[protein] + ATP = O-phospho-L-threonyl-[protein] + ADP + H(+)</text>
        <dbReference type="Rhea" id="RHEA:46608"/>
        <dbReference type="Rhea" id="RHEA-COMP:11060"/>
        <dbReference type="Rhea" id="RHEA-COMP:11605"/>
        <dbReference type="ChEBI" id="CHEBI:15378"/>
        <dbReference type="ChEBI" id="CHEBI:30013"/>
        <dbReference type="ChEBI" id="CHEBI:30616"/>
        <dbReference type="ChEBI" id="CHEBI:61977"/>
        <dbReference type="ChEBI" id="CHEBI:456216"/>
        <dbReference type="EC" id="2.7.11.1"/>
    </reaction>
</comment>
<evidence type="ECO:0000256" key="2">
    <source>
        <dbReference type="ARBA" id="ARBA00012513"/>
    </source>
</evidence>
<dbReference type="FunFam" id="3.30.200.20:FF:000228">
    <property type="entry name" value="Serine/threonine-protein kinase BIK1"/>
    <property type="match status" value="1"/>
</dbReference>
<dbReference type="InterPro" id="IPR001245">
    <property type="entry name" value="Ser-Thr/Tyr_kinase_cat_dom"/>
</dbReference>
<keyword evidence="6 13" id="KW-0547">Nucleotide-binding</keyword>
<feature type="active site" description="Proton acceptor" evidence="11">
    <location>
        <position position="181"/>
    </location>
</feature>
<evidence type="ECO:0000256" key="1">
    <source>
        <dbReference type="ARBA" id="ARBA00004236"/>
    </source>
</evidence>
<feature type="domain" description="Protein kinase" evidence="15">
    <location>
        <begin position="46"/>
        <end position="339"/>
    </location>
</feature>
<evidence type="ECO:0000256" key="12">
    <source>
        <dbReference type="PIRSR" id="PIRSR000615-3"/>
    </source>
</evidence>
<reference evidence="16 17" key="1">
    <citation type="submission" date="2019-05" db="EMBL/GenBank/DDBJ databases">
        <title>Mikania micrantha, genome provides insights into the molecular mechanism of rapid growth.</title>
        <authorList>
            <person name="Liu B."/>
        </authorList>
    </citation>
    <scope>NUCLEOTIDE SEQUENCE [LARGE SCALE GENOMIC DNA]</scope>
    <source>
        <strain evidence="16">NLD-2019</strain>
        <tissue evidence="16">Leaf</tissue>
    </source>
</reference>
<evidence type="ECO:0000256" key="3">
    <source>
        <dbReference type="ARBA" id="ARBA00022475"/>
    </source>
</evidence>
<proteinExistence type="inferred from homology"/>
<dbReference type="PANTHER" id="PTHR45621">
    <property type="entry name" value="OS01G0588500 PROTEIN-RELATED"/>
    <property type="match status" value="1"/>
</dbReference>
<dbReference type="GO" id="GO:0004674">
    <property type="term" value="F:protein serine/threonine kinase activity"/>
    <property type="evidence" value="ECO:0007669"/>
    <property type="project" value="UniProtKB-KW"/>
</dbReference>
<keyword evidence="8 13" id="KW-0067">ATP-binding</keyword>
<accession>A0A5N6PF69</accession>
<keyword evidence="4 14" id="KW-0723">Serine/threonine-protein kinase</keyword>
<keyword evidence="17" id="KW-1185">Reference proteome</keyword>
<comment type="catalytic activity">
    <reaction evidence="10">
        <text>L-seryl-[protein] + ATP = O-phospho-L-seryl-[protein] + ADP + H(+)</text>
        <dbReference type="Rhea" id="RHEA:17989"/>
        <dbReference type="Rhea" id="RHEA-COMP:9863"/>
        <dbReference type="Rhea" id="RHEA-COMP:11604"/>
        <dbReference type="ChEBI" id="CHEBI:15378"/>
        <dbReference type="ChEBI" id="CHEBI:29999"/>
        <dbReference type="ChEBI" id="CHEBI:30616"/>
        <dbReference type="ChEBI" id="CHEBI:83421"/>
        <dbReference type="ChEBI" id="CHEBI:456216"/>
        <dbReference type="EC" id="2.7.11.1"/>
    </reaction>
</comment>
<keyword evidence="12" id="KW-0460">Magnesium</keyword>
<dbReference type="PROSITE" id="PS50011">
    <property type="entry name" value="PROTEIN_KINASE_DOM"/>
    <property type="match status" value="1"/>
</dbReference>
<evidence type="ECO:0000256" key="4">
    <source>
        <dbReference type="ARBA" id="ARBA00022527"/>
    </source>
</evidence>
<keyword evidence="12" id="KW-0479">Metal-binding</keyword>
<feature type="binding site" evidence="13">
    <location>
        <position position="84"/>
    </location>
    <ligand>
        <name>ATP</name>
        <dbReference type="ChEBI" id="CHEBI:30616"/>
    </ligand>
</feature>
<sequence length="342" mass="37907">MGICFSNITNENLSNPPVPEREDQVLQSSDLKSFSYSELRMATKNFHADSMLGEGGFGSVFKGWIDEQSLKATQPGTGVAVAVKRLDPGSFQGQREWLAEVNYLGKISHPNIVRLIGYCMEGENRLLVYEFMPRGSLDNHLFRRGSYFRPLSWTLRLKVVVGAAKALAFLHSADVKVIYRDFKTSNVLLSSDHNAKLSDFGIARDGPIGDNSHVTTRVMGSYGYAAPEYLATSHLTPRCDVFSFGVVLLEVLSGERAIDKTRCAPTEQFVSEWAQLLKFDNRKLVGRLLDNSLKGQYTLDGAYVVAKLALRCVSGDPMSRPSMAEVVQQLESVQEHASSPTR</sequence>
<dbReference type="AlphaFoldDB" id="A0A5N6PF69"/>
<dbReference type="Gene3D" id="1.10.510.10">
    <property type="entry name" value="Transferase(Phosphotransferase) domain 1"/>
    <property type="match status" value="1"/>
</dbReference>
<keyword evidence="3" id="KW-1003">Cell membrane</keyword>
<dbReference type="SUPFAM" id="SSF56112">
    <property type="entry name" value="Protein kinase-like (PK-like)"/>
    <property type="match status" value="1"/>
</dbReference>
<dbReference type="InterPro" id="IPR008271">
    <property type="entry name" value="Ser/Thr_kinase_AS"/>
</dbReference>
<evidence type="ECO:0000256" key="6">
    <source>
        <dbReference type="ARBA" id="ARBA00022741"/>
    </source>
</evidence>
<evidence type="ECO:0000256" key="9">
    <source>
        <dbReference type="ARBA" id="ARBA00047899"/>
    </source>
</evidence>
<protein>
    <recommendedName>
        <fullName evidence="2">non-specific serine/threonine protein kinase</fullName>
        <ecNumber evidence="2">2.7.11.1</ecNumber>
    </recommendedName>
</protein>
<dbReference type="PROSITE" id="PS00107">
    <property type="entry name" value="PROTEIN_KINASE_ATP"/>
    <property type="match status" value="1"/>
</dbReference>
<dbReference type="EMBL" id="SZYD01000005">
    <property type="protein sequence ID" value="KAD6119756.1"/>
    <property type="molecule type" value="Genomic_DNA"/>
</dbReference>
<dbReference type="PROSITE" id="PS00108">
    <property type="entry name" value="PROTEIN_KINASE_ST"/>
    <property type="match status" value="1"/>
</dbReference>
<dbReference type="Pfam" id="PF07714">
    <property type="entry name" value="PK_Tyr_Ser-Thr"/>
    <property type="match status" value="1"/>
</dbReference>
<evidence type="ECO:0000256" key="11">
    <source>
        <dbReference type="PIRSR" id="PIRSR000615-1"/>
    </source>
</evidence>
<dbReference type="InterPro" id="IPR017441">
    <property type="entry name" value="Protein_kinase_ATP_BS"/>
</dbReference>
<dbReference type="Gene3D" id="3.30.200.20">
    <property type="entry name" value="Phosphorylase Kinase, domain 1"/>
    <property type="match status" value="1"/>
</dbReference>
<comment type="subcellular location">
    <subcellularLocation>
        <location evidence="1">Cell membrane</location>
    </subcellularLocation>
</comment>
<feature type="binding site" evidence="12">
    <location>
        <position position="199"/>
    </location>
    <ligand>
        <name>Mg(2+)</name>
        <dbReference type="ChEBI" id="CHEBI:18420"/>
    </ligand>
</feature>
<evidence type="ECO:0000256" key="13">
    <source>
        <dbReference type="PROSITE-ProRule" id="PRU10141"/>
    </source>
</evidence>
<dbReference type="FunFam" id="1.10.510.10:FF:000095">
    <property type="entry name" value="protein STRUBBELIG-RECEPTOR FAMILY 8"/>
    <property type="match status" value="1"/>
</dbReference>
<dbReference type="InterPro" id="IPR050823">
    <property type="entry name" value="Plant_Ser_Thr_Prot_Kinase"/>
</dbReference>
<dbReference type="Proteomes" id="UP000326396">
    <property type="component" value="Linkage Group LG13"/>
</dbReference>
<name>A0A5N6PF69_9ASTR</name>